<dbReference type="AlphaFoldDB" id="A0AAN5CDM4"/>
<proteinExistence type="predicted"/>
<evidence type="ECO:0000313" key="1">
    <source>
        <dbReference type="EMBL" id="GMR41330.1"/>
    </source>
</evidence>
<dbReference type="Proteomes" id="UP001328107">
    <property type="component" value="Unassembled WGS sequence"/>
</dbReference>
<organism evidence="1 2">
    <name type="scientific">Pristionchus mayeri</name>
    <dbReference type="NCBI Taxonomy" id="1317129"/>
    <lineage>
        <taxon>Eukaryota</taxon>
        <taxon>Metazoa</taxon>
        <taxon>Ecdysozoa</taxon>
        <taxon>Nematoda</taxon>
        <taxon>Chromadorea</taxon>
        <taxon>Rhabditida</taxon>
        <taxon>Rhabditina</taxon>
        <taxon>Diplogasteromorpha</taxon>
        <taxon>Diplogasteroidea</taxon>
        <taxon>Neodiplogasteridae</taxon>
        <taxon>Pristionchus</taxon>
    </lineage>
</organism>
<keyword evidence="2" id="KW-1185">Reference proteome</keyword>
<dbReference type="EMBL" id="BTRK01000003">
    <property type="protein sequence ID" value="GMR41330.1"/>
    <property type="molecule type" value="Genomic_DNA"/>
</dbReference>
<feature type="non-terminal residue" evidence="1">
    <location>
        <position position="1"/>
    </location>
</feature>
<gene>
    <name evidence="1" type="ORF">PMAYCL1PPCAC_11525</name>
</gene>
<sequence length="154" mass="17806">DRPELFTPSSDGAILVRRQPQILISTGSSEPREMSIPLDIPNAESPLLHYAGSYNTITYFYTKRKSAFLEKDYLIVSLISLQMPDYRSITDTDSEMFFHRQPYLLQKSGLFSVSWLVKPLYEGDEMQVNLKDVSLEDALLIYKDEKMFVLRKGR</sequence>
<protein>
    <submittedName>
        <fullName evidence="1">Uncharacterized protein</fullName>
    </submittedName>
</protein>
<comment type="caution">
    <text evidence="1">The sequence shown here is derived from an EMBL/GenBank/DDBJ whole genome shotgun (WGS) entry which is preliminary data.</text>
</comment>
<reference evidence="2" key="1">
    <citation type="submission" date="2022-10" db="EMBL/GenBank/DDBJ databases">
        <title>Genome assembly of Pristionchus species.</title>
        <authorList>
            <person name="Yoshida K."/>
            <person name="Sommer R.J."/>
        </authorList>
    </citation>
    <scope>NUCLEOTIDE SEQUENCE [LARGE SCALE GENOMIC DNA]</scope>
    <source>
        <strain evidence="2">RS5460</strain>
    </source>
</reference>
<accession>A0AAN5CDM4</accession>
<name>A0AAN5CDM4_9BILA</name>
<evidence type="ECO:0000313" key="2">
    <source>
        <dbReference type="Proteomes" id="UP001328107"/>
    </source>
</evidence>